<proteinExistence type="inferred from homology"/>
<dbReference type="GO" id="GO:0006412">
    <property type="term" value="P:translation"/>
    <property type="evidence" value="ECO:0007669"/>
    <property type="project" value="InterPro"/>
</dbReference>
<keyword evidence="3" id="KW-0689">Ribosomal protein</keyword>
<evidence type="ECO:0000256" key="1">
    <source>
        <dbReference type="ARBA" id="ARBA00004173"/>
    </source>
</evidence>
<dbReference type="SUPFAM" id="SSF57829">
    <property type="entry name" value="Zn-binding ribosomal proteins"/>
    <property type="match status" value="1"/>
</dbReference>
<reference evidence="8 9" key="1">
    <citation type="submission" date="2024-04" db="EMBL/GenBank/DDBJ databases">
        <authorList>
            <person name="Rising A."/>
            <person name="Reimegard J."/>
            <person name="Sonavane S."/>
            <person name="Akerstrom W."/>
            <person name="Nylinder S."/>
            <person name="Hedman E."/>
            <person name="Kallberg Y."/>
        </authorList>
    </citation>
    <scope>NUCLEOTIDE SEQUENCE [LARGE SCALE GENOMIC DNA]</scope>
</reference>
<dbReference type="GO" id="GO:0005840">
    <property type="term" value="C:ribosome"/>
    <property type="evidence" value="ECO:0007669"/>
    <property type="project" value="UniProtKB-KW"/>
</dbReference>
<dbReference type="AlphaFoldDB" id="A0AAV2AKF2"/>
<comment type="subcellular location">
    <subcellularLocation>
        <location evidence="1">Mitochondrion</location>
    </subcellularLocation>
</comment>
<dbReference type="PANTHER" id="PTHR47037">
    <property type="entry name" value="39S RIBOSOMAL PROTEIN L33, MITOCHONDRIAL"/>
    <property type="match status" value="1"/>
</dbReference>
<dbReference type="InterPro" id="IPR001705">
    <property type="entry name" value="Ribosomal_bL33"/>
</dbReference>
<dbReference type="GO" id="GO:0003735">
    <property type="term" value="F:structural constituent of ribosome"/>
    <property type="evidence" value="ECO:0007669"/>
    <property type="project" value="InterPro"/>
</dbReference>
<comment type="similarity">
    <text evidence="2">Belongs to the bacterial ribosomal protein bL33 family.</text>
</comment>
<name>A0AAV2AKF2_9ARAC</name>
<evidence type="ECO:0000256" key="4">
    <source>
        <dbReference type="ARBA" id="ARBA00023128"/>
    </source>
</evidence>
<evidence type="ECO:0000313" key="8">
    <source>
        <dbReference type="EMBL" id="CAL1284321.1"/>
    </source>
</evidence>
<evidence type="ECO:0000256" key="7">
    <source>
        <dbReference type="ARBA" id="ARBA00035436"/>
    </source>
</evidence>
<evidence type="ECO:0000256" key="6">
    <source>
        <dbReference type="ARBA" id="ARBA00035275"/>
    </source>
</evidence>
<protein>
    <recommendedName>
        <fullName evidence="6">Large ribosomal subunit protein bL33m</fullName>
    </recommendedName>
    <alternativeName>
        <fullName evidence="7">39S ribosomal protein L33, mitochondrial</fullName>
    </alternativeName>
</protein>
<sequence length="59" mass="6969">MAKAKTTHILVLMKSMVTKHKFPALRPRQAEQLELIKFDPFVRRDVLYKEMKKIKGVKT</sequence>
<dbReference type="Gene3D" id="2.20.28.120">
    <property type="entry name" value="Ribosomal protein L33"/>
    <property type="match status" value="1"/>
</dbReference>
<dbReference type="GO" id="GO:1990904">
    <property type="term" value="C:ribonucleoprotein complex"/>
    <property type="evidence" value="ECO:0007669"/>
    <property type="project" value="UniProtKB-KW"/>
</dbReference>
<dbReference type="InterPro" id="IPR038584">
    <property type="entry name" value="Ribosomal_bL33_sf"/>
</dbReference>
<evidence type="ECO:0000313" key="9">
    <source>
        <dbReference type="Proteomes" id="UP001497382"/>
    </source>
</evidence>
<dbReference type="GO" id="GO:0005739">
    <property type="term" value="C:mitochondrion"/>
    <property type="evidence" value="ECO:0007669"/>
    <property type="project" value="UniProtKB-SubCell"/>
</dbReference>
<evidence type="ECO:0000256" key="3">
    <source>
        <dbReference type="ARBA" id="ARBA00022980"/>
    </source>
</evidence>
<dbReference type="Pfam" id="PF00471">
    <property type="entry name" value="Ribosomal_L33"/>
    <property type="match status" value="1"/>
</dbReference>
<dbReference type="EMBL" id="CAXIEN010000178">
    <property type="protein sequence ID" value="CAL1284321.1"/>
    <property type="molecule type" value="Genomic_DNA"/>
</dbReference>
<dbReference type="InterPro" id="IPR052008">
    <property type="entry name" value="Mitoribosomal_protein_bL33"/>
</dbReference>
<dbReference type="NCBIfam" id="TIGR01023">
    <property type="entry name" value="rpmG_bact"/>
    <property type="match status" value="1"/>
</dbReference>
<evidence type="ECO:0000256" key="2">
    <source>
        <dbReference type="ARBA" id="ARBA00007596"/>
    </source>
</evidence>
<dbReference type="InterPro" id="IPR011332">
    <property type="entry name" value="Ribosomal_zn-bd"/>
</dbReference>
<dbReference type="PANTHER" id="PTHR47037:SF1">
    <property type="entry name" value="LARGE RIBOSOMAL SUBUNIT PROTEIN BL33M"/>
    <property type="match status" value="1"/>
</dbReference>
<dbReference type="Proteomes" id="UP001497382">
    <property type="component" value="Unassembled WGS sequence"/>
</dbReference>
<keyword evidence="4" id="KW-0496">Mitochondrion</keyword>
<comment type="caution">
    <text evidence="8">The sequence shown here is derived from an EMBL/GenBank/DDBJ whole genome shotgun (WGS) entry which is preliminary data.</text>
</comment>
<accession>A0AAV2AKF2</accession>
<evidence type="ECO:0000256" key="5">
    <source>
        <dbReference type="ARBA" id="ARBA00023274"/>
    </source>
</evidence>
<keyword evidence="5" id="KW-0687">Ribonucleoprotein</keyword>
<organism evidence="8 9">
    <name type="scientific">Larinioides sclopetarius</name>
    <dbReference type="NCBI Taxonomy" id="280406"/>
    <lineage>
        <taxon>Eukaryota</taxon>
        <taxon>Metazoa</taxon>
        <taxon>Ecdysozoa</taxon>
        <taxon>Arthropoda</taxon>
        <taxon>Chelicerata</taxon>
        <taxon>Arachnida</taxon>
        <taxon>Araneae</taxon>
        <taxon>Araneomorphae</taxon>
        <taxon>Entelegynae</taxon>
        <taxon>Araneoidea</taxon>
        <taxon>Araneidae</taxon>
        <taxon>Larinioides</taxon>
    </lineage>
</organism>
<keyword evidence="9" id="KW-1185">Reference proteome</keyword>
<gene>
    <name evidence="8" type="ORF">LARSCL_LOCUS13082</name>
</gene>